<evidence type="ECO:0000313" key="7">
    <source>
        <dbReference type="EMBL" id="KAK3283365.1"/>
    </source>
</evidence>
<gene>
    <name evidence="7" type="ORF">CYMTET_8936</name>
</gene>
<comment type="caution">
    <text evidence="7">The sequence shown here is derived from an EMBL/GenBank/DDBJ whole genome shotgun (WGS) entry which is preliminary data.</text>
</comment>
<proteinExistence type="inferred from homology"/>
<dbReference type="Pfam" id="PF00883">
    <property type="entry name" value="Peptidase_M17"/>
    <property type="match status" value="1"/>
</dbReference>
<evidence type="ECO:0000256" key="4">
    <source>
        <dbReference type="ARBA" id="ARBA00022801"/>
    </source>
</evidence>
<evidence type="ECO:0000313" key="8">
    <source>
        <dbReference type="Proteomes" id="UP001190700"/>
    </source>
</evidence>
<keyword evidence="2" id="KW-0031">Aminopeptidase</keyword>
<organism evidence="7 8">
    <name type="scientific">Cymbomonas tetramitiformis</name>
    <dbReference type="NCBI Taxonomy" id="36881"/>
    <lineage>
        <taxon>Eukaryota</taxon>
        <taxon>Viridiplantae</taxon>
        <taxon>Chlorophyta</taxon>
        <taxon>Pyramimonadophyceae</taxon>
        <taxon>Pyramimonadales</taxon>
        <taxon>Pyramimonadaceae</taxon>
        <taxon>Cymbomonas</taxon>
    </lineage>
</organism>
<feature type="region of interest" description="Disordered" evidence="5">
    <location>
        <begin position="600"/>
        <end position="636"/>
    </location>
</feature>
<keyword evidence="4" id="KW-0378">Hydrolase</keyword>
<dbReference type="AlphaFoldDB" id="A0AAE0GSG6"/>
<dbReference type="GO" id="GO:0006508">
    <property type="term" value="P:proteolysis"/>
    <property type="evidence" value="ECO:0007669"/>
    <property type="project" value="UniProtKB-KW"/>
</dbReference>
<name>A0AAE0GSG6_9CHLO</name>
<dbReference type="PANTHER" id="PTHR11963">
    <property type="entry name" value="LEUCINE AMINOPEPTIDASE-RELATED"/>
    <property type="match status" value="1"/>
</dbReference>
<keyword evidence="8" id="KW-1185">Reference proteome</keyword>
<dbReference type="PROSITE" id="PS00631">
    <property type="entry name" value="CYTOSOL_AP"/>
    <property type="match status" value="1"/>
</dbReference>
<dbReference type="PRINTS" id="PR00481">
    <property type="entry name" value="LAMNOPPTDASE"/>
</dbReference>
<dbReference type="InterPro" id="IPR011356">
    <property type="entry name" value="Leucine_aapep/pepB"/>
</dbReference>
<dbReference type="GO" id="GO:0030145">
    <property type="term" value="F:manganese ion binding"/>
    <property type="evidence" value="ECO:0007669"/>
    <property type="project" value="InterPro"/>
</dbReference>
<accession>A0AAE0GSG6</accession>
<feature type="domain" description="Cytosol aminopeptidase" evidence="6">
    <location>
        <begin position="453"/>
        <end position="460"/>
    </location>
</feature>
<keyword evidence="3" id="KW-0645">Protease</keyword>
<dbReference type="Gene3D" id="3.40.630.10">
    <property type="entry name" value="Zn peptidases"/>
    <property type="match status" value="1"/>
</dbReference>
<dbReference type="EMBL" id="LGRX02002839">
    <property type="protein sequence ID" value="KAK3283365.1"/>
    <property type="molecule type" value="Genomic_DNA"/>
</dbReference>
<dbReference type="PANTHER" id="PTHR11963:SF48">
    <property type="entry name" value="DIPEPTIDASE B, ISOFORM A"/>
    <property type="match status" value="1"/>
</dbReference>
<sequence>MSKIAGALCFRGVRGSRILDAEGRRVVCQASRHKTGLQRQSQELRGFNSFFAKFRPQVPGANLLGSKAREQRRYLRTATCSQESEEEALFEAEGLLRLSTTLDTTKPESAGYDCVVLVCPPEALKSGCQSTLKPLLEAVDAYSAIDAAARTTCAVHPLPGYPGGRLVYSPASATTRDFDDVRGFAEAAQVGVARAIAAGSRCPLLAVHVPDALSSSEKFSKAVEVAALGGLEATYLTPQVAGGSFLCGKRAVDYLGLLVPTETSEGEQMAAEICRWCSCVEHGRSVARDVAGGDPELMSAPNVASYAVNTFESSECVNVGVLESTDAIELTYPLLGAVARASKKIARHAPRVIDLEYVGEGEIEKTIMIVGKGVTYDTGGADLKVGGSMAGMHRDKGGAAATLGLFAALAELRPRGIKVIGKCAMVRNSIGSDSFVSDEVLLSRSGRRVRIGNTDAEGRLAMADLLCHMREMAANEVNPHLLTVATLTGHVVRAYGPNYTAVMDNSTASQESSCVVGAASLAKVGEEWGDPCEISTIRREDFKFVSARYPMQEDLLQSNNAATVNTPRGHQFPAAFMIEVSGLHEHGYNSSEPLPYTHLDVAGSAGSYPSPPTAKTGDDPAREIPQTRCYSSKGPADAAAGAEDFVELEGGAATLPIRSGP</sequence>
<evidence type="ECO:0000259" key="6">
    <source>
        <dbReference type="PROSITE" id="PS00631"/>
    </source>
</evidence>
<dbReference type="InterPro" id="IPR000819">
    <property type="entry name" value="Peptidase_M17_C"/>
</dbReference>
<dbReference type="SUPFAM" id="SSF53187">
    <property type="entry name" value="Zn-dependent exopeptidases"/>
    <property type="match status" value="1"/>
</dbReference>
<evidence type="ECO:0000256" key="5">
    <source>
        <dbReference type="SAM" id="MobiDB-lite"/>
    </source>
</evidence>
<protein>
    <recommendedName>
        <fullName evidence="6">Cytosol aminopeptidase domain-containing protein</fullName>
    </recommendedName>
</protein>
<comment type="similarity">
    <text evidence="1">Belongs to the peptidase M17 family.</text>
</comment>
<reference evidence="7 8" key="1">
    <citation type="journal article" date="2015" name="Genome Biol. Evol.">
        <title>Comparative Genomics of a Bacterivorous Green Alga Reveals Evolutionary Causalities and Consequences of Phago-Mixotrophic Mode of Nutrition.</title>
        <authorList>
            <person name="Burns J.A."/>
            <person name="Paasch A."/>
            <person name="Narechania A."/>
            <person name="Kim E."/>
        </authorList>
    </citation>
    <scope>NUCLEOTIDE SEQUENCE [LARGE SCALE GENOMIC DNA]</scope>
    <source>
        <strain evidence="7 8">PLY_AMNH</strain>
    </source>
</reference>
<evidence type="ECO:0000256" key="2">
    <source>
        <dbReference type="ARBA" id="ARBA00022438"/>
    </source>
</evidence>
<evidence type="ECO:0000256" key="1">
    <source>
        <dbReference type="ARBA" id="ARBA00009528"/>
    </source>
</evidence>
<dbReference type="Proteomes" id="UP001190700">
    <property type="component" value="Unassembled WGS sequence"/>
</dbReference>
<dbReference type="GO" id="GO:0070006">
    <property type="term" value="F:metalloaminopeptidase activity"/>
    <property type="evidence" value="ECO:0007669"/>
    <property type="project" value="InterPro"/>
</dbReference>
<evidence type="ECO:0000256" key="3">
    <source>
        <dbReference type="ARBA" id="ARBA00022670"/>
    </source>
</evidence>
<dbReference type="GO" id="GO:0005737">
    <property type="term" value="C:cytoplasm"/>
    <property type="evidence" value="ECO:0007669"/>
    <property type="project" value="InterPro"/>
</dbReference>